<protein>
    <recommendedName>
        <fullName evidence="1">Plasmid replication protein RepL domain-containing protein</fullName>
    </recommendedName>
</protein>
<dbReference type="InterPro" id="IPR036390">
    <property type="entry name" value="WH_DNA-bd_sf"/>
</dbReference>
<name>A0A9W6QET2_9ACTN</name>
<dbReference type="RefSeq" id="WP_285739364.1">
    <property type="nucleotide sequence ID" value="NZ_BSSA01000027.1"/>
</dbReference>
<dbReference type="Pfam" id="PF05732">
    <property type="entry name" value="RepL"/>
    <property type="match status" value="1"/>
</dbReference>
<evidence type="ECO:0000259" key="1">
    <source>
        <dbReference type="Pfam" id="PF05732"/>
    </source>
</evidence>
<dbReference type="Gene3D" id="1.10.10.10">
    <property type="entry name" value="Winged helix-like DNA-binding domain superfamily/Winged helix DNA-binding domain"/>
    <property type="match status" value="1"/>
</dbReference>
<sequence length="145" mass="16040">MTAADHDPGTETFLTAEGSVFTAQDLSRALPLYRLTTLQYDVWHTVLGEMTDGGFVTLTLDDIAERLATSKSNISPALNRLAELGLLWRISNGLYRINPRIAFKGSREEWIEALEEVPADVPEVVLPSYRRRPPRTNRSGLAAAG</sequence>
<feature type="domain" description="Plasmid replication protein RepL" evidence="1">
    <location>
        <begin position="58"/>
        <end position="112"/>
    </location>
</feature>
<dbReference type="GO" id="GO:0006276">
    <property type="term" value="P:plasmid maintenance"/>
    <property type="evidence" value="ECO:0007669"/>
    <property type="project" value="InterPro"/>
</dbReference>
<reference evidence="2" key="1">
    <citation type="submission" date="2023-02" db="EMBL/GenBank/DDBJ databases">
        <title>Kitasatospora phosalacinea NBRC 14627.</title>
        <authorList>
            <person name="Ichikawa N."/>
            <person name="Sato H."/>
            <person name="Tonouchi N."/>
        </authorList>
    </citation>
    <scope>NUCLEOTIDE SEQUENCE</scope>
    <source>
        <strain evidence="2">NBRC 14627</strain>
    </source>
</reference>
<dbReference type="InterPro" id="IPR008813">
    <property type="entry name" value="Plasmid_replication_RepL"/>
</dbReference>
<gene>
    <name evidence="2" type="ORF">Kpho02_60320</name>
</gene>
<dbReference type="GO" id="GO:0006260">
    <property type="term" value="P:DNA replication"/>
    <property type="evidence" value="ECO:0007669"/>
    <property type="project" value="InterPro"/>
</dbReference>
<organism evidence="2 3">
    <name type="scientific">Kitasatospora phosalacinea</name>
    <dbReference type="NCBI Taxonomy" id="2065"/>
    <lineage>
        <taxon>Bacteria</taxon>
        <taxon>Bacillati</taxon>
        <taxon>Actinomycetota</taxon>
        <taxon>Actinomycetes</taxon>
        <taxon>Kitasatosporales</taxon>
        <taxon>Streptomycetaceae</taxon>
        <taxon>Kitasatospora</taxon>
    </lineage>
</organism>
<accession>A0A9W6QET2</accession>
<dbReference type="SUPFAM" id="SSF46785">
    <property type="entry name" value="Winged helix' DNA-binding domain"/>
    <property type="match status" value="1"/>
</dbReference>
<dbReference type="AlphaFoldDB" id="A0A9W6QET2"/>
<dbReference type="EMBL" id="BSSA01000027">
    <property type="protein sequence ID" value="GLW73734.1"/>
    <property type="molecule type" value="Genomic_DNA"/>
</dbReference>
<comment type="caution">
    <text evidence="2">The sequence shown here is derived from an EMBL/GenBank/DDBJ whole genome shotgun (WGS) entry which is preliminary data.</text>
</comment>
<evidence type="ECO:0000313" key="2">
    <source>
        <dbReference type="EMBL" id="GLW73734.1"/>
    </source>
</evidence>
<proteinExistence type="predicted"/>
<dbReference type="Proteomes" id="UP001165041">
    <property type="component" value="Unassembled WGS sequence"/>
</dbReference>
<dbReference type="InterPro" id="IPR036388">
    <property type="entry name" value="WH-like_DNA-bd_sf"/>
</dbReference>
<evidence type="ECO:0000313" key="3">
    <source>
        <dbReference type="Proteomes" id="UP001165041"/>
    </source>
</evidence>